<evidence type="ECO:0000256" key="3">
    <source>
        <dbReference type="ARBA" id="ARBA00023277"/>
    </source>
</evidence>
<feature type="domain" description="Beta-mannosidase-like galactose-binding" evidence="10">
    <location>
        <begin position="57"/>
        <end position="181"/>
    </location>
</feature>
<reference evidence="11 12" key="1">
    <citation type="journal article" date="2018" name="IMA Fungus">
        <title>IMA Genome-F 9: Draft genome sequence of Annulohypoxylon stygium, Aspergillus mulundensis, Berkeleyomyces basicola (syn. Thielaviopsis basicola), Ceratocystis smalleyi, two Cercospora beticola strains, Coleophoma cylindrospora, Fusarium fracticaudum, Phialophora cf. hyalina, and Morchella septimelata.</title>
        <authorList>
            <person name="Wingfield B.D."/>
            <person name="Bills G.F."/>
            <person name="Dong Y."/>
            <person name="Huang W."/>
            <person name="Nel W.J."/>
            <person name="Swalarsk-Parry B.S."/>
            <person name="Vaghefi N."/>
            <person name="Wilken P.M."/>
            <person name="An Z."/>
            <person name="de Beer Z.W."/>
            <person name="De Vos L."/>
            <person name="Chen L."/>
            <person name="Duong T.A."/>
            <person name="Gao Y."/>
            <person name="Hammerbacher A."/>
            <person name="Kikkert J.R."/>
            <person name="Li Y."/>
            <person name="Li H."/>
            <person name="Li K."/>
            <person name="Li Q."/>
            <person name="Liu X."/>
            <person name="Ma X."/>
            <person name="Naidoo K."/>
            <person name="Pethybridge S.J."/>
            <person name="Sun J."/>
            <person name="Steenkamp E.T."/>
            <person name="van der Nest M.A."/>
            <person name="van Wyk S."/>
            <person name="Wingfield M.J."/>
            <person name="Xiong C."/>
            <person name="Yue Q."/>
            <person name="Zhang X."/>
        </authorList>
    </citation>
    <scope>NUCLEOTIDE SEQUENCE [LARGE SCALE GENOMIC DNA]</scope>
    <source>
        <strain evidence="11 12">BP 5553</strain>
    </source>
</reference>
<keyword evidence="6" id="KW-0732">Signal</keyword>
<dbReference type="InterPro" id="IPR036156">
    <property type="entry name" value="Beta-gal/glucu_dom_sf"/>
</dbReference>
<evidence type="ECO:0000256" key="5">
    <source>
        <dbReference type="ARBA" id="ARBA00023326"/>
    </source>
</evidence>
<dbReference type="AlphaFoldDB" id="A0A370TDZ2"/>
<evidence type="ECO:0000259" key="7">
    <source>
        <dbReference type="Pfam" id="PF00703"/>
    </source>
</evidence>
<dbReference type="OrthoDB" id="408532at2759"/>
<dbReference type="Pfam" id="PF18368">
    <property type="entry name" value="Ig_GlcNase"/>
    <property type="match status" value="1"/>
</dbReference>
<dbReference type="EMBL" id="NPIC01000010">
    <property type="protein sequence ID" value="RDL32688.1"/>
    <property type="molecule type" value="Genomic_DNA"/>
</dbReference>
<dbReference type="InterPro" id="IPR043534">
    <property type="entry name" value="EBDG/EBM"/>
</dbReference>
<keyword evidence="2" id="KW-0378">Hydrolase</keyword>
<comment type="caution">
    <text evidence="11">The sequence shown here is derived from an EMBL/GenBank/DDBJ whole genome shotgun (WGS) entry which is preliminary data.</text>
</comment>
<dbReference type="InterPro" id="IPR054593">
    <property type="entry name" value="Beta-mannosidase-like_N2"/>
</dbReference>
<feature type="chain" id="PRO_5016934915" evidence="6">
    <location>
        <begin position="21"/>
        <end position="894"/>
    </location>
</feature>
<dbReference type="Proteomes" id="UP000254866">
    <property type="component" value="Unassembled WGS sequence"/>
</dbReference>
<dbReference type="InterPro" id="IPR041351">
    <property type="entry name" value="Ig_GlcNase"/>
</dbReference>
<feature type="domain" description="Glycoside hydrolase family 2 immunoglobulin-like beta-sandwich" evidence="7">
    <location>
        <begin position="227"/>
        <end position="332"/>
    </location>
</feature>
<dbReference type="InterPro" id="IPR008979">
    <property type="entry name" value="Galactose-bd-like_sf"/>
</dbReference>
<evidence type="ECO:0000259" key="9">
    <source>
        <dbReference type="Pfam" id="PF18368"/>
    </source>
</evidence>
<comment type="similarity">
    <text evidence="1">Belongs to the glycosyl hydrolase 2 family.</text>
</comment>
<dbReference type="InterPro" id="IPR013783">
    <property type="entry name" value="Ig-like_fold"/>
</dbReference>
<accession>A0A370TDZ2</accession>
<name>A0A370TDZ2_9HELO</name>
<dbReference type="PANTHER" id="PTHR43536:SF1">
    <property type="entry name" value="MANNOSYLGLYCOPROTEIN ENDO-BETA-MANNOSIDASE"/>
    <property type="match status" value="1"/>
</dbReference>
<dbReference type="InterPro" id="IPR041447">
    <property type="entry name" value="Mannosidase_ig"/>
</dbReference>
<dbReference type="Pfam" id="PF17786">
    <property type="entry name" value="Mannosidase_ig"/>
    <property type="match status" value="1"/>
</dbReference>
<dbReference type="STRING" id="2656787.A0A370TDZ2"/>
<dbReference type="Gene3D" id="2.60.120.260">
    <property type="entry name" value="Galactose-binding domain-like"/>
    <property type="match status" value="1"/>
</dbReference>
<dbReference type="SUPFAM" id="SSF49303">
    <property type="entry name" value="beta-Galactosidase/glucuronidase domain"/>
    <property type="match status" value="3"/>
</dbReference>
<sequence>MRLLSLSFGVAAAVVQVVTASPARIDGCSLVKTAGDAAAIKGWYMQSTAEASSDMLAVSQPGFDVSSWYRVGSRGTVMAGLLENNVYNDTALFFSDNLKTMVDKSQFDVPWLYREELTFDPAANQRYFLETHGISSKADLYLNGKQLASKETLAGAYGGEKFDITQHLLKGKNAVLIRAYPTNYLKDFALGYVDWNPYPPDNGTGVWREVFVSQTGPVSLLKPRVVTDYIGNAVSSVTATINIVVKNSGATSVKGTLKGSVGQPSGANIPISASYTLKANETKTVTLTAQIKDPQIWWPKAWGAQPLYSLNLAAYIGSEVSDRAAQRTFGVRHVTSSLNSHQDRAFAVNGHPFLVTGAGYSADMFLRFDPAKLVQQFEYILDMGQNTVRLEGKQEHPELYDIADRMGMMVLTGWECCDKWEGWTYNDEAEGVKWVDADYVTAAKQMEHEAYMMQGHASLLGFLVGSDFWPDERASPIYVNKLKELDWDVPIIASASLRGFPENLGSSGMKMEGPYDWVPPNYWYDTQYGAAFGFGSELGSGVGTPELSSLKKFLTESDMNDLWTAPDKGLYHMSTIESSFYDRKIYNDALYARYGAPTSLDDYLLKAQAMDYEATRAEFEGYSALQSAKRPSTGIIYWMLNNAWPSLHWNLFDYYLKPAGSYFGAKVGGRAEHVAFGYGSAKGDVWLINHTLDKKGSRTIKVDLLSKDGKTLVSRSVEATTTPNYSQKVATIPQATALTDAAFLRLMLSDAAGKVLSRNVYWLAPTVDKLDWDNSTWFYTPVTKFASYKSLATIKPANLSATAGKAAIVDGKVKVDITLVNKAAVAAYFVRLELRDGEGEDVLPVVWSDNYVTLWPGEKVVLSVSWAAGGAGSGQRKVDISGINFEGVEAVVVK</sequence>
<evidence type="ECO:0000256" key="4">
    <source>
        <dbReference type="ARBA" id="ARBA00023295"/>
    </source>
</evidence>
<dbReference type="Pfam" id="PF00703">
    <property type="entry name" value="Glyco_hydro_2"/>
    <property type="match status" value="1"/>
</dbReference>
<gene>
    <name evidence="11" type="ORF">BP5553_09144</name>
</gene>
<dbReference type="Gene3D" id="3.20.20.80">
    <property type="entry name" value="Glycosidases"/>
    <property type="match status" value="1"/>
</dbReference>
<evidence type="ECO:0000259" key="10">
    <source>
        <dbReference type="Pfam" id="PF22666"/>
    </source>
</evidence>
<dbReference type="RefSeq" id="XP_031866410.1">
    <property type="nucleotide sequence ID" value="XM_032017767.1"/>
</dbReference>
<evidence type="ECO:0000256" key="6">
    <source>
        <dbReference type="SAM" id="SignalP"/>
    </source>
</evidence>
<feature type="domain" description="Mannosidase Ig/CBM-like" evidence="8">
    <location>
        <begin position="684"/>
        <end position="765"/>
    </location>
</feature>
<evidence type="ECO:0000259" key="8">
    <source>
        <dbReference type="Pfam" id="PF17786"/>
    </source>
</evidence>
<keyword evidence="12" id="KW-1185">Reference proteome</keyword>
<organism evidence="11 12">
    <name type="scientific">Venustampulla echinocandica</name>
    <dbReference type="NCBI Taxonomy" id="2656787"/>
    <lineage>
        <taxon>Eukaryota</taxon>
        <taxon>Fungi</taxon>
        <taxon>Dikarya</taxon>
        <taxon>Ascomycota</taxon>
        <taxon>Pezizomycotina</taxon>
        <taxon>Leotiomycetes</taxon>
        <taxon>Helotiales</taxon>
        <taxon>Pleuroascaceae</taxon>
        <taxon>Venustampulla</taxon>
    </lineage>
</organism>
<keyword evidence="4" id="KW-0326">Glycosidase</keyword>
<protein>
    <submittedName>
        <fullName evidence="11">Uncharacterized protein</fullName>
    </submittedName>
</protein>
<proteinExistence type="inferred from homology"/>
<evidence type="ECO:0000256" key="1">
    <source>
        <dbReference type="ARBA" id="ARBA00007401"/>
    </source>
</evidence>
<dbReference type="Gene3D" id="2.60.40.10">
    <property type="entry name" value="Immunoglobulins"/>
    <property type="match status" value="3"/>
</dbReference>
<evidence type="ECO:0000313" key="12">
    <source>
        <dbReference type="Proteomes" id="UP000254866"/>
    </source>
</evidence>
<dbReference type="SUPFAM" id="SSF49785">
    <property type="entry name" value="Galactose-binding domain-like"/>
    <property type="match status" value="1"/>
</dbReference>
<feature type="signal peptide" evidence="6">
    <location>
        <begin position="1"/>
        <end position="20"/>
    </location>
</feature>
<dbReference type="GeneID" id="43601993"/>
<keyword evidence="3" id="KW-0119">Carbohydrate metabolism</keyword>
<feature type="domain" description="Exo-beta-D-glucosaminidase Ig-fold" evidence="9">
    <location>
        <begin position="777"/>
        <end position="884"/>
    </location>
</feature>
<dbReference type="Pfam" id="PF22666">
    <property type="entry name" value="Glyco_hydro_2_N2"/>
    <property type="match status" value="1"/>
</dbReference>
<dbReference type="GO" id="GO:0000272">
    <property type="term" value="P:polysaccharide catabolic process"/>
    <property type="evidence" value="ECO:0007669"/>
    <property type="project" value="UniProtKB-KW"/>
</dbReference>
<dbReference type="PANTHER" id="PTHR43536">
    <property type="entry name" value="MANNOSYLGLYCOPROTEIN ENDO-BETA-MANNOSIDASE"/>
    <property type="match status" value="1"/>
</dbReference>
<dbReference type="GO" id="GO:0004553">
    <property type="term" value="F:hydrolase activity, hydrolyzing O-glycosyl compounds"/>
    <property type="evidence" value="ECO:0007669"/>
    <property type="project" value="InterPro"/>
</dbReference>
<evidence type="ECO:0000256" key="2">
    <source>
        <dbReference type="ARBA" id="ARBA00022801"/>
    </source>
</evidence>
<evidence type="ECO:0000313" key="11">
    <source>
        <dbReference type="EMBL" id="RDL32688.1"/>
    </source>
</evidence>
<keyword evidence="5" id="KW-0624">Polysaccharide degradation</keyword>
<dbReference type="InterPro" id="IPR006102">
    <property type="entry name" value="Ig-like_GH2"/>
</dbReference>
<dbReference type="InterPro" id="IPR017853">
    <property type="entry name" value="GH"/>
</dbReference>
<dbReference type="SUPFAM" id="SSF51445">
    <property type="entry name" value="(Trans)glycosidases"/>
    <property type="match status" value="1"/>
</dbReference>